<dbReference type="GO" id="GO:0032259">
    <property type="term" value="P:methylation"/>
    <property type="evidence" value="ECO:0007669"/>
    <property type="project" value="UniProtKB-KW"/>
</dbReference>
<dbReference type="Pfam" id="PF05175">
    <property type="entry name" value="MTS"/>
    <property type="match status" value="1"/>
</dbReference>
<dbReference type="PROSITE" id="PS51556">
    <property type="entry name" value="SAM_MT_MG_PIX"/>
    <property type="match status" value="1"/>
</dbReference>
<dbReference type="SUPFAM" id="SSF53335">
    <property type="entry name" value="S-adenosyl-L-methionine-dependent methyltransferases"/>
    <property type="match status" value="1"/>
</dbReference>
<organism evidence="6 7">
    <name type="scientific">Candidatus Paraluminiphilus aquimaris</name>
    <dbReference type="NCBI Taxonomy" id="2518994"/>
    <lineage>
        <taxon>Bacteria</taxon>
        <taxon>Pseudomonadati</taxon>
        <taxon>Pseudomonadota</taxon>
        <taxon>Gammaproteobacteria</taxon>
        <taxon>Cellvibrionales</taxon>
        <taxon>Halieaceae</taxon>
        <taxon>Candidatus Paraluminiphilus</taxon>
    </lineage>
</organism>
<evidence type="ECO:0000259" key="4">
    <source>
        <dbReference type="Pfam" id="PF05175"/>
    </source>
</evidence>
<accession>A0ABY6Q5D3</accession>
<dbReference type="Pfam" id="PF07109">
    <property type="entry name" value="Mg-por_mtran_C"/>
    <property type="match status" value="1"/>
</dbReference>
<dbReference type="InterPro" id="IPR010940">
    <property type="entry name" value="Mg_prot_MeTrfase_C"/>
</dbReference>
<feature type="domain" description="Methyltransferase small" evidence="4">
    <location>
        <begin position="50"/>
        <end position="131"/>
    </location>
</feature>
<evidence type="ECO:0000256" key="2">
    <source>
        <dbReference type="ARBA" id="ARBA00022691"/>
    </source>
</evidence>
<dbReference type="PANTHER" id="PTHR43861">
    <property type="entry name" value="TRANS-ACONITATE 2-METHYLTRANSFERASE-RELATED"/>
    <property type="match status" value="1"/>
</dbReference>
<dbReference type="EC" id="2.1.1.11" evidence="3"/>
<dbReference type="CDD" id="cd02440">
    <property type="entry name" value="AdoMet_MTases"/>
    <property type="match status" value="1"/>
</dbReference>
<protein>
    <recommendedName>
        <fullName evidence="3">Magnesium protoporphyrin IX methyltransferase</fullName>
        <ecNumber evidence="3">2.1.1.11</ecNumber>
    </recommendedName>
</protein>
<proteinExistence type="predicted"/>
<dbReference type="GO" id="GO:0046406">
    <property type="term" value="F:magnesium protoporphyrin IX methyltransferase activity"/>
    <property type="evidence" value="ECO:0007669"/>
    <property type="project" value="UniProtKB-EC"/>
</dbReference>
<evidence type="ECO:0000256" key="3">
    <source>
        <dbReference type="NCBIfam" id="TIGR02021"/>
    </source>
</evidence>
<dbReference type="RefSeq" id="WP_279240903.1">
    <property type="nucleotide sequence ID" value="NZ_CP036501.1"/>
</dbReference>
<gene>
    <name evidence="6" type="primary">bchM</name>
    <name evidence="6" type="ORF">E0F26_06760</name>
</gene>
<keyword evidence="7" id="KW-1185">Reference proteome</keyword>
<dbReference type="InterPro" id="IPR029063">
    <property type="entry name" value="SAM-dependent_MTases_sf"/>
</dbReference>
<feature type="domain" description="Magnesium-protoporphyrin IX methyltransferase C-terminal" evidence="5">
    <location>
        <begin position="132"/>
        <end position="232"/>
    </location>
</feature>
<dbReference type="EMBL" id="CP036501">
    <property type="protein sequence ID" value="UZP74457.1"/>
    <property type="molecule type" value="Genomic_DNA"/>
</dbReference>
<keyword evidence="1 6" id="KW-0489">Methyltransferase</keyword>
<evidence type="ECO:0000256" key="1">
    <source>
        <dbReference type="ARBA" id="ARBA00022603"/>
    </source>
</evidence>
<evidence type="ECO:0000313" key="6">
    <source>
        <dbReference type="EMBL" id="UZP74457.1"/>
    </source>
</evidence>
<sequence length="234" mass="25986">MATANYQQRREQIEHYFDRTAADVWARLTSDEPVSGVRETVRAGRESMRNLLLSWLPQDLTGKQVLDAGCGTGVISIELAKRGAEVIAVDLSQSLIDLANERYSGVDEYHRIQFVVGDMRQVQGERFDHVIAMDSIIHYAARDGVKTLETLAQNVNDSMVFTFAPKTLPLAAMHAVGKLFPRADRAPAIEPISPHSLTQELSNSSALQDWKIGKGHRVSTGFYTSQAMEIARIC</sequence>
<dbReference type="InterPro" id="IPR007848">
    <property type="entry name" value="Small_mtfrase_dom"/>
</dbReference>
<keyword evidence="6" id="KW-0808">Transferase</keyword>
<dbReference type="InterPro" id="IPR010251">
    <property type="entry name" value="Mg_prot_MeTrfase"/>
</dbReference>
<evidence type="ECO:0000259" key="5">
    <source>
        <dbReference type="Pfam" id="PF07109"/>
    </source>
</evidence>
<dbReference type="Gene3D" id="3.40.50.150">
    <property type="entry name" value="Vaccinia Virus protein VP39"/>
    <property type="match status" value="1"/>
</dbReference>
<dbReference type="Proteomes" id="UP001317963">
    <property type="component" value="Chromosome"/>
</dbReference>
<reference evidence="6 7" key="1">
    <citation type="submission" date="2019-02" db="EMBL/GenBank/DDBJ databases">
        <title>Halieaceae_genomes.</title>
        <authorList>
            <person name="Li S.-H."/>
        </authorList>
    </citation>
    <scope>NUCLEOTIDE SEQUENCE [LARGE SCALE GENOMIC DNA]</scope>
    <source>
        <strain evidence="6 7">JH123</strain>
    </source>
</reference>
<dbReference type="NCBIfam" id="TIGR02021">
    <property type="entry name" value="BchM-ChlM"/>
    <property type="match status" value="1"/>
</dbReference>
<name>A0ABY6Q5D3_9GAMM</name>
<keyword evidence="2" id="KW-0949">S-adenosyl-L-methionine</keyword>
<evidence type="ECO:0000313" key="7">
    <source>
        <dbReference type="Proteomes" id="UP001317963"/>
    </source>
</evidence>